<feature type="region of interest" description="Disordered" evidence="1">
    <location>
        <begin position="298"/>
        <end position="336"/>
    </location>
</feature>
<dbReference type="EMBL" id="VLTK01000002">
    <property type="protein sequence ID" value="TSI18866.1"/>
    <property type="molecule type" value="Genomic_DNA"/>
</dbReference>
<dbReference type="OrthoDB" id="4084402at2"/>
<dbReference type="Pfam" id="PF08843">
    <property type="entry name" value="AbiEii"/>
    <property type="match status" value="1"/>
</dbReference>
<dbReference type="AlphaFoldDB" id="A0A556CNK5"/>
<gene>
    <name evidence="2" type="ORF">FO013_04880</name>
</gene>
<reference evidence="2 3" key="1">
    <citation type="submission" date="2019-07" db="EMBL/GenBank/DDBJ databases">
        <title>Draft genome sequence of Brevibacterium aurantiacum XU54 isolated from Xinjiang China.</title>
        <authorList>
            <person name="Xu X."/>
        </authorList>
    </citation>
    <scope>NUCLEOTIDE SEQUENCE [LARGE SCALE GENOMIC DNA]</scope>
    <source>
        <strain evidence="2 3">XU54</strain>
    </source>
</reference>
<dbReference type="InterPro" id="IPR014942">
    <property type="entry name" value="AbiEii"/>
</dbReference>
<dbReference type="RefSeq" id="WP_143921415.1">
    <property type="nucleotide sequence ID" value="NZ_VLTK01000002.1"/>
</dbReference>
<comment type="caution">
    <text evidence="2">The sequence shown here is derived from an EMBL/GenBank/DDBJ whole genome shotgun (WGS) entry which is preliminary data.</text>
</comment>
<keyword evidence="3" id="KW-1185">Reference proteome</keyword>
<evidence type="ECO:0000313" key="3">
    <source>
        <dbReference type="Proteomes" id="UP000316406"/>
    </source>
</evidence>
<dbReference type="GO" id="GO:0016740">
    <property type="term" value="F:transferase activity"/>
    <property type="evidence" value="ECO:0007669"/>
    <property type="project" value="UniProtKB-KW"/>
</dbReference>
<evidence type="ECO:0000256" key="1">
    <source>
        <dbReference type="SAM" id="MobiDB-lite"/>
    </source>
</evidence>
<accession>A0A556CNK5</accession>
<evidence type="ECO:0000313" key="2">
    <source>
        <dbReference type="EMBL" id="TSI18866.1"/>
    </source>
</evidence>
<protein>
    <submittedName>
        <fullName evidence="2">Nucleotidyl transferase AbiEii/AbiGii toxin family protein</fullName>
    </submittedName>
</protein>
<organism evidence="2 3">
    <name type="scientific">Brevibacterium aurantiacum</name>
    <dbReference type="NCBI Taxonomy" id="273384"/>
    <lineage>
        <taxon>Bacteria</taxon>
        <taxon>Bacillati</taxon>
        <taxon>Actinomycetota</taxon>
        <taxon>Actinomycetes</taxon>
        <taxon>Micrococcales</taxon>
        <taxon>Brevibacteriaceae</taxon>
        <taxon>Brevibacterium</taxon>
    </lineage>
</organism>
<sequence length="336" mass="36944">MTGSGYSTWMATDKAIKAAARTISKEQGRDFHTLIRGAYFDRFLSRVFDQSQGNRWVLKGGSGMLARVPDTRATKDVDLTTSVMSIDDAERALIEAAANDIGDHAVIRHRDSRPIVEHDVQPDVTGRRITFEMRDVQTLKLIHTIPVDLVVEDGLIGRTEVIDPASRVMPSRGLPTAPYRLYPLADQIADKASATMLRFNGRPSTRTKDLVDLVVIARTQSVDVDKMRAAIQARFTARRESIPTQFKVPDGWSARYSQMTKGVPACQGFEDVHAAEKLVGTFLAPAIDPAHSQVRQWTPAHGWDTNPEARTTPSPADPTVIVLSADRPGPDGPAPK</sequence>
<proteinExistence type="predicted"/>
<keyword evidence="2" id="KW-0808">Transferase</keyword>
<dbReference type="Proteomes" id="UP000316406">
    <property type="component" value="Unassembled WGS sequence"/>
</dbReference>
<name>A0A556CNK5_BREAU</name>